<dbReference type="AlphaFoldDB" id="A0A917UTE4"/>
<proteinExistence type="predicted"/>
<keyword evidence="3" id="KW-1185">Reference proteome</keyword>
<name>A0A917UTE4_9MICO</name>
<dbReference type="Pfam" id="PF09954">
    <property type="entry name" value="DUF2188"/>
    <property type="match status" value="1"/>
</dbReference>
<dbReference type="Proteomes" id="UP000636956">
    <property type="component" value="Unassembled WGS sequence"/>
</dbReference>
<accession>A0A917UTE4</accession>
<dbReference type="EMBL" id="BMMD01000012">
    <property type="protein sequence ID" value="GGJ84124.1"/>
    <property type="molecule type" value="Genomic_DNA"/>
</dbReference>
<protein>
    <recommendedName>
        <fullName evidence="4">DUF2188 domain-containing protein</fullName>
    </recommendedName>
</protein>
<feature type="region of interest" description="Disordered" evidence="1">
    <location>
        <begin position="68"/>
        <end position="95"/>
    </location>
</feature>
<evidence type="ECO:0000313" key="3">
    <source>
        <dbReference type="Proteomes" id="UP000636956"/>
    </source>
</evidence>
<reference evidence="2" key="2">
    <citation type="submission" date="2020-09" db="EMBL/GenBank/DDBJ databases">
        <authorList>
            <person name="Sun Q."/>
            <person name="Zhou Y."/>
        </authorList>
    </citation>
    <scope>NUCLEOTIDE SEQUENCE</scope>
    <source>
        <strain evidence="2">CGMCC 1.8984</strain>
    </source>
</reference>
<organism evidence="2 3">
    <name type="scientific">Agromyces bauzanensis</name>
    <dbReference type="NCBI Taxonomy" id="1308924"/>
    <lineage>
        <taxon>Bacteria</taxon>
        <taxon>Bacillati</taxon>
        <taxon>Actinomycetota</taxon>
        <taxon>Actinomycetes</taxon>
        <taxon>Micrococcales</taxon>
        <taxon>Microbacteriaceae</taxon>
        <taxon>Agromyces</taxon>
    </lineage>
</organism>
<dbReference type="RefSeq" id="WP_188743584.1">
    <property type="nucleotide sequence ID" value="NZ_BAABFW010000006.1"/>
</dbReference>
<comment type="caution">
    <text evidence="2">The sequence shown here is derived from an EMBL/GenBank/DDBJ whole genome shotgun (WGS) entry which is preliminary data.</text>
</comment>
<gene>
    <name evidence="2" type="ORF">GCM10011372_23040</name>
</gene>
<evidence type="ECO:0000256" key="1">
    <source>
        <dbReference type="SAM" id="MobiDB-lite"/>
    </source>
</evidence>
<evidence type="ECO:0000313" key="2">
    <source>
        <dbReference type="EMBL" id="GGJ84124.1"/>
    </source>
</evidence>
<evidence type="ECO:0008006" key="4">
    <source>
        <dbReference type="Google" id="ProtNLM"/>
    </source>
</evidence>
<dbReference type="InterPro" id="IPR018691">
    <property type="entry name" value="DUF2188"/>
</dbReference>
<reference evidence="2" key="1">
    <citation type="journal article" date="2014" name="Int. J. Syst. Evol. Microbiol.">
        <title>Complete genome sequence of Corynebacterium casei LMG S-19264T (=DSM 44701T), isolated from a smear-ripened cheese.</title>
        <authorList>
            <consortium name="US DOE Joint Genome Institute (JGI-PGF)"/>
            <person name="Walter F."/>
            <person name="Albersmeier A."/>
            <person name="Kalinowski J."/>
            <person name="Ruckert C."/>
        </authorList>
    </citation>
    <scope>NUCLEOTIDE SEQUENCE</scope>
    <source>
        <strain evidence="2">CGMCC 1.8984</strain>
    </source>
</reference>
<sequence>MTDGDVVTVSKRGQWVNRVIGEPELSQSFRSKEEAIDAGRELAATRGTRHRVIESDETGVIIDDEEVVEVDRDAGSPVDPADPGDGTVPERGRES</sequence>